<evidence type="ECO:0000256" key="2">
    <source>
        <dbReference type="ARBA" id="ARBA00022737"/>
    </source>
</evidence>
<comment type="caution">
    <text evidence="5">The sequence shown here is derived from an EMBL/GenBank/DDBJ whole genome shotgun (WGS) entry which is preliminary data.</text>
</comment>
<dbReference type="InterPro" id="IPR001079">
    <property type="entry name" value="Galectin_CRD"/>
</dbReference>
<evidence type="ECO:0000313" key="5">
    <source>
        <dbReference type="EMBL" id="KAK9732425.1"/>
    </source>
</evidence>
<organism evidence="5 6">
    <name type="scientific">Popillia japonica</name>
    <name type="common">Japanese beetle</name>
    <dbReference type="NCBI Taxonomy" id="7064"/>
    <lineage>
        <taxon>Eukaryota</taxon>
        <taxon>Metazoa</taxon>
        <taxon>Ecdysozoa</taxon>
        <taxon>Arthropoda</taxon>
        <taxon>Hexapoda</taxon>
        <taxon>Insecta</taxon>
        <taxon>Pterygota</taxon>
        <taxon>Neoptera</taxon>
        <taxon>Endopterygota</taxon>
        <taxon>Coleoptera</taxon>
        <taxon>Polyphaga</taxon>
        <taxon>Scarabaeiformia</taxon>
        <taxon>Scarabaeidae</taxon>
        <taxon>Rutelinae</taxon>
        <taxon>Popillia</taxon>
    </lineage>
</organism>
<dbReference type="InterPro" id="IPR013320">
    <property type="entry name" value="ConA-like_dom_sf"/>
</dbReference>
<dbReference type="AlphaFoldDB" id="A0AAW1LH31"/>
<sequence length="208" mass="23079">MSIPPIVNPPTPFVCPFPTPFFPGQMVRVRGVAAPNGDRFDINFQTRDTTYDTDDIAFHISVRLLQGYIARNSFRDGDWEEEEDYGDLPILPGQHFEALILCEPTQFKVAINGRHYCDFKHRLAYSKISHFGIEGDVQINLIAFEGGPSAPGYQQPGAGYGMPQAGMGMPGAPPSAPPPYAEAVQMPPMHQQMSMTQPYPPNYSYPPM</sequence>
<dbReference type="InterPro" id="IPR044156">
    <property type="entry name" value="Galectin-like"/>
</dbReference>
<dbReference type="PANTHER" id="PTHR11346:SF176">
    <property type="entry name" value="32 KDA BETA-GALACTOSIDE-BINDING LECTIN LEC-3"/>
    <property type="match status" value="1"/>
</dbReference>
<protein>
    <recommendedName>
        <fullName evidence="3">Galectin</fullName>
    </recommendedName>
</protein>
<reference evidence="5 6" key="1">
    <citation type="journal article" date="2024" name="BMC Genomics">
        <title>De novo assembly and annotation of Popillia japonica's genome with initial clues to its potential as an invasive pest.</title>
        <authorList>
            <person name="Cucini C."/>
            <person name="Boschi S."/>
            <person name="Funari R."/>
            <person name="Cardaioli E."/>
            <person name="Iannotti N."/>
            <person name="Marturano G."/>
            <person name="Paoli F."/>
            <person name="Bruttini M."/>
            <person name="Carapelli A."/>
            <person name="Frati F."/>
            <person name="Nardi F."/>
        </authorList>
    </citation>
    <scope>NUCLEOTIDE SEQUENCE [LARGE SCALE GENOMIC DNA]</scope>
    <source>
        <strain evidence="5">DMR45628</strain>
    </source>
</reference>
<keyword evidence="6" id="KW-1185">Reference proteome</keyword>
<evidence type="ECO:0000256" key="3">
    <source>
        <dbReference type="RuleBase" id="RU102079"/>
    </source>
</evidence>
<evidence type="ECO:0000313" key="6">
    <source>
        <dbReference type="Proteomes" id="UP001458880"/>
    </source>
</evidence>
<dbReference type="EMBL" id="JASPKY010000119">
    <property type="protein sequence ID" value="KAK9732425.1"/>
    <property type="molecule type" value="Genomic_DNA"/>
</dbReference>
<dbReference type="SMART" id="SM00908">
    <property type="entry name" value="Gal-bind_lectin"/>
    <property type="match status" value="1"/>
</dbReference>
<dbReference type="FunFam" id="2.60.120.200:FF:000124">
    <property type="entry name" value="Galectin-4"/>
    <property type="match status" value="1"/>
</dbReference>
<dbReference type="Proteomes" id="UP001458880">
    <property type="component" value="Unassembled WGS sequence"/>
</dbReference>
<name>A0AAW1LH31_POPJA</name>
<dbReference type="PANTHER" id="PTHR11346">
    <property type="entry name" value="GALECTIN"/>
    <property type="match status" value="1"/>
</dbReference>
<evidence type="ECO:0000256" key="1">
    <source>
        <dbReference type="ARBA" id="ARBA00022734"/>
    </source>
</evidence>
<dbReference type="SUPFAM" id="SSF49899">
    <property type="entry name" value="Concanavalin A-like lectins/glucanases"/>
    <property type="match status" value="1"/>
</dbReference>
<dbReference type="GO" id="GO:0016936">
    <property type="term" value="F:galactoside binding"/>
    <property type="evidence" value="ECO:0007669"/>
    <property type="project" value="TreeGrafter"/>
</dbReference>
<dbReference type="Pfam" id="PF00337">
    <property type="entry name" value="Gal-bind_lectin"/>
    <property type="match status" value="1"/>
</dbReference>
<dbReference type="CDD" id="cd00070">
    <property type="entry name" value="GLECT"/>
    <property type="match status" value="1"/>
</dbReference>
<feature type="domain" description="Galectin" evidence="4">
    <location>
        <begin position="13"/>
        <end position="145"/>
    </location>
</feature>
<dbReference type="PROSITE" id="PS51304">
    <property type="entry name" value="GALECTIN"/>
    <property type="match status" value="1"/>
</dbReference>
<dbReference type="SMART" id="SM00276">
    <property type="entry name" value="GLECT"/>
    <property type="match status" value="1"/>
</dbReference>
<keyword evidence="1 3" id="KW-0430">Lectin</keyword>
<accession>A0AAW1LH31</accession>
<dbReference type="Gene3D" id="2.60.120.200">
    <property type="match status" value="1"/>
</dbReference>
<keyword evidence="2" id="KW-0677">Repeat</keyword>
<proteinExistence type="predicted"/>
<gene>
    <name evidence="5" type="ORF">QE152_g12879</name>
</gene>
<dbReference type="GO" id="GO:0030246">
    <property type="term" value="F:carbohydrate binding"/>
    <property type="evidence" value="ECO:0007669"/>
    <property type="project" value="UniProtKB-UniRule"/>
</dbReference>
<evidence type="ECO:0000259" key="4">
    <source>
        <dbReference type="PROSITE" id="PS51304"/>
    </source>
</evidence>